<comment type="caution">
    <text evidence="1">The sequence shown here is derived from an EMBL/GenBank/DDBJ whole genome shotgun (WGS) entry which is preliminary data.</text>
</comment>
<gene>
    <name evidence="1" type="ORF">mRhiFer1_009900</name>
</gene>
<dbReference type="AlphaFoldDB" id="A0A7J7YJ36"/>
<name>A0A7J7YJ36_RHIFE</name>
<organism evidence="1 2">
    <name type="scientific">Rhinolophus ferrumequinum</name>
    <name type="common">Greater horseshoe bat</name>
    <dbReference type="NCBI Taxonomy" id="59479"/>
    <lineage>
        <taxon>Eukaryota</taxon>
        <taxon>Metazoa</taxon>
        <taxon>Chordata</taxon>
        <taxon>Craniata</taxon>
        <taxon>Vertebrata</taxon>
        <taxon>Euteleostomi</taxon>
        <taxon>Mammalia</taxon>
        <taxon>Eutheria</taxon>
        <taxon>Laurasiatheria</taxon>
        <taxon>Chiroptera</taxon>
        <taxon>Yinpterochiroptera</taxon>
        <taxon>Rhinolophoidea</taxon>
        <taxon>Rhinolophidae</taxon>
        <taxon>Rhinolophinae</taxon>
        <taxon>Rhinolophus</taxon>
    </lineage>
</organism>
<evidence type="ECO:0000313" key="1">
    <source>
        <dbReference type="EMBL" id="KAF6361666.1"/>
    </source>
</evidence>
<accession>A0A7J7YJ36</accession>
<reference evidence="1 2" key="1">
    <citation type="journal article" date="2020" name="Nature">
        <title>Six reference-quality genomes reveal evolution of bat adaptations.</title>
        <authorList>
            <person name="Jebb D."/>
            <person name="Huang Z."/>
            <person name="Pippel M."/>
            <person name="Hughes G.M."/>
            <person name="Lavrichenko K."/>
            <person name="Devanna P."/>
            <person name="Winkler S."/>
            <person name="Jermiin L.S."/>
            <person name="Skirmuntt E.C."/>
            <person name="Katzourakis A."/>
            <person name="Burkitt-Gray L."/>
            <person name="Ray D.A."/>
            <person name="Sullivan K.A.M."/>
            <person name="Roscito J.G."/>
            <person name="Kirilenko B.M."/>
            <person name="Davalos L.M."/>
            <person name="Corthals A.P."/>
            <person name="Power M.L."/>
            <person name="Jones G."/>
            <person name="Ransome R.D."/>
            <person name="Dechmann D.K.N."/>
            <person name="Locatelli A.G."/>
            <person name="Puechmaille S.J."/>
            <person name="Fedrigo O."/>
            <person name="Jarvis E.D."/>
            <person name="Hiller M."/>
            <person name="Vernes S.C."/>
            <person name="Myers E.W."/>
            <person name="Teeling E.C."/>
        </authorList>
    </citation>
    <scope>NUCLEOTIDE SEQUENCE [LARGE SCALE GENOMIC DNA]</scope>
    <source>
        <strain evidence="1">MRhiFer1</strain>
        <tissue evidence="1">Lung</tissue>
    </source>
</reference>
<protein>
    <submittedName>
        <fullName evidence="1">Uncharacterized protein</fullName>
    </submittedName>
</protein>
<proteinExistence type="predicted"/>
<dbReference type="EMBL" id="JACAGC010000006">
    <property type="protein sequence ID" value="KAF6361666.1"/>
    <property type="molecule type" value="Genomic_DNA"/>
</dbReference>
<evidence type="ECO:0000313" key="2">
    <source>
        <dbReference type="Proteomes" id="UP000585614"/>
    </source>
</evidence>
<sequence>MSASGPIRSQIMGTRCKKRNIFRVKKGEKMIRPACPSISLSGRVPNANTLQAHLSAASTGPPVCLLQKQTCATHTGHQTFHFKCLLGPYMFDRSCSLFPAASKTVVWSVSTSALRTWGGVILCGGADLGMAGRSAAALASTP</sequence>
<dbReference type="Proteomes" id="UP000585614">
    <property type="component" value="Unassembled WGS sequence"/>
</dbReference>